<gene>
    <name evidence="1" type="ORF">HPB50_021616</name>
</gene>
<reference evidence="1" key="1">
    <citation type="submission" date="2020-05" db="EMBL/GenBank/DDBJ databases">
        <title>Large-scale comparative analyses of tick genomes elucidate their genetic diversity and vector capacities.</title>
        <authorList>
            <person name="Jia N."/>
            <person name="Wang J."/>
            <person name="Shi W."/>
            <person name="Du L."/>
            <person name="Sun Y."/>
            <person name="Zhan W."/>
            <person name="Jiang J."/>
            <person name="Wang Q."/>
            <person name="Zhang B."/>
            <person name="Ji P."/>
            <person name="Sakyi L.B."/>
            <person name="Cui X."/>
            <person name="Yuan T."/>
            <person name="Jiang B."/>
            <person name="Yang W."/>
            <person name="Lam T.T.-Y."/>
            <person name="Chang Q."/>
            <person name="Ding S."/>
            <person name="Wang X."/>
            <person name="Zhu J."/>
            <person name="Ruan X."/>
            <person name="Zhao L."/>
            <person name="Wei J."/>
            <person name="Que T."/>
            <person name="Du C."/>
            <person name="Cheng J."/>
            <person name="Dai P."/>
            <person name="Han X."/>
            <person name="Huang E."/>
            <person name="Gao Y."/>
            <person name="Liu J."/>
            <person name="Shao H."/>
            <person name="Ye R."/>
            <person name="Li L."/>
            <person name="Wei W."/>
            <person name="Wang X."/>
            <person name="Wang C."/>
            <person name="Yang T."/>
            <person name="Huo Q."/>
            <person name="Li W."/>
            <person name="Guo W."/>
            <person name="Chen H."/>
            <person name="Zhou L."/>
            <person name="Ni X."/>
            <person name="Tian J."/>
            <person name="Zhou Y."/>
            <person name="Sheng Y."/>
            <person name="Liu T."/>
            <person name="Pan Y."/>
            <person name="Xia L."/>
            <person name="Li J."/>
            <person name="Zhao F."/>
            <person name="Cao W."/>
        </authorList>
    </citation>
    <scope>NUCLEOTIDE SEQUENCE</scope>
    <source>
        <strain evidence="1">Hyas-2018</strain>
    </source>
</reference>
<dbReference type="Proteomes" id="UP000821845">
    <property type="component" value="Chromosome 2"/>
</dbReference>
<keyword evidence="2" id="KW-1185">Reference proteome</keyword>
<protein>
    <submittedName>
        <fullName evidence="1">Uncharacterized protein</fullName>
    </submittedName>
</protein>
<evidence type="ECO:0000313" key="2">
    <source>
        <dbReference type="Proteomes" id="UP000821845"/>
    </source>
</evidence>
<sequence length="86" mass="9019">MKGASRPSLALSGTARRRSPFRENAVPGAGGEPSKRRTGSAPSHFSLAFFFAGPRQAAALFPAWSRPMIDTCLAAAAAFVLRGEIS</sequence>
<evidence type="ECO:0000313" key="1">
    <source>
        <dbReference type="EMBL" id="KAH6939794.1"/>
    </source>
</evidence>
<comment type="caution">
    <text evidence="1">The sequence shown here is derived from an EMBL/GenBank/DDBJ whole genome shotgun (WGS) entry which is preliminary data.</text>
</comment>
<name>A0ACB7T0U3_HYAAI</name>
<dbReference type="EMBL" id="CM023482">
    <property type="protein sequence ID" value="KAH6939794.1"/>
    <property type="molecule type" value="Genomic_DNA"/>
</dbReference>
<organism evidence="1 2">
    <name type="scientific">Hyalomma asiaticum</name>
    <name type="common">Tick</name>
    <dbReference type="NCBI Taxonomy" id="266040"/>
    <lineage>
        <taxon>Eukaryota</taxon>
        <taxon>Metazoa</taxon>
        <taxon>Ecdysozoa</taxon>
        <taxon>Arthropoda</taxon>
        <taxon>Chelicerata</taxon>
        <taxon>Arachnida</taxon>
        <taxon>Acari</taxon>
        <taxon>Parasitiformes</taxon>
        <taxon>Ixodida</taxon>
        <taxon>Ixodoidea</taxon>
        <taxon>Ixodidae</taxon>
        <taxon>Hyalomminae</taxon>
        <taxon>Hyalomma</taxon>
    </lineage>
</organism>
<accession>A0ACB7T0U3</accession>
<proteinExistence type="predicted"/>